<dbReference type="RefSeq" id="XP_066650340.1">
    <property type="nucleotide sequence ID" value="XM_066794196.1"/>
</dbReference>
<gene>
    <name evidence="2" type="ORF">J3D65DRAFT_164780</name>
</gene>
<comment type="caution">
    <text evidence="2">The sequence shown here is derived from an EMBL/GenBank/DDBJ whole genome shotgun (WGS) entry which is preliminary data.</text>
</comment>
<organism evidence="2 3">
    <name type="scientific">Phyllosticta citribraziliensis</name>
    <dbReference type="NCBI Taxonomy" id="989973"/>
    <lineage>
        <taxon>Eukaryota</taxon>
        <taxon>Fungi</taxon>
        <taxon>Dikarya</taxon>
        <taxon>Ascomycota</taxon>
        <taxon>Pezizomycotina</taxon>
        <taxon>Dothideomycetes</taxon>
        <taxon>Dothideomycetes incertae sedis</taxon>
        <taxon>Botryosphaeriales</taxon>
        <taxon>Phyllostictaceae</taxon>
        <taxon>Phyllosticta</taxon>
    </lineage>
</organism>
<feature type="region of interest" description="Disordered" evidence="1">
    <location>
        <begin position="324"/>
        <end position="358"/>
    </location>
</feature>
<proteinExistence type="predicted"/>
<sequence length="358" mass="40935">MASLTPRNLTSSQSALGWFKATTGSLRDVTQYKNPSGSASLEDAAMRCILQNLDALDYNHLTCLPWTIRRKLWAEVKRLRLNSVRTWQMFVRACSHEQEGFQDHKTICIGTLVLPSTLKYILKQSNAPRFEWLAHVALQDSRLPRGYWCTIKELSNLASLLIYNAARSEPADTTEVDDRVIKAWSIAAREEGAFSRLRVLHIHDNRLVTKDSLLFLACLPCLKICHFMDYNESLEEVSSFGDDWWDRFPVDKARAVDQEWNSVSMASRLGLQYEKWFSSKLLADSSNSDTDALPRMFLYDRGTVALKARKHLWLLRNAKQQDHKEADIASAGQPERKKRKLRVTKEKDIGDLLGQMGG</sequence>
<dbReference type="EMBL" id="JBBPEH010000015">
    <property type="protein sequence ID" value="KAK7529974.1"/>
    <property type="molecule type" value="Genomic_DNA"/>
</dbReference>
<evidence type="ECO:0000256" key="1">
    <source>
        <dbReference type="SAM" id="MobiDB-lite"/>
    </source>
</evidence>
<keyword evidence="3" id="KW-1185">Reference proteome</keyword>
<reference evidence="2 3" key="1">
    <citation type="submission" date="2024-04" db="EMBL/GenBank/DDBJ databases">
        <title>Phyllosticta paracitricarpa is synonymous to the EU quarantine fungus P. citricarpa based on phylogenomic analyses.</title>
        <authorList>
            <consortium name="Lawrence Berkeley National Laboratory"/>
            <person name="Van ingen-buijs V.A."/>
            <person name="Van westerhoven A.C."/>
            <person name="Haridas S."/>
            <person name="Skiadas P."/>
            <person name="Martin F."/>
            <person name="Groenewald J.Z."/>
            <person name="Crous P.W."/>
            <person name="Seidl M.F."/>
        </authorList>
    </citation>
    <scope>NUCLEOTIDE SEQUENCE [LARGE SCALE GENOMIC DNA]</scope>
    <source>
        <strain evidence="2 3">CPC 17464</strain>
    </source>
</reference>
<accession>A0ABR1L409</accession>
<dbReference type="Proteomes" id="UP001360953">
    <property type="component" value="Unassembled WGS sequence"/>
</dbReference>
<evidence type="ECO:0000313" key="2">
    <source>
        <dbReference type="EMBL" id="KAK7529974.1"/>
    </source>
</evidence>
<evidence type="ECO:0000313" key="3">
    <source>
        <dbReference type="Proteomes" id="UP001360953"/>
    </source>
</evidence>
<protein>
    <submittedName>
        <fullName evidence="2">Uncharacterized protein</fullName>
    </submittedName>
</protein>
<name>A0ABR1L409_9PEZI</name>
<dbReference type="GeneID" id="92027102"/>